<proteinExistence type="predicted"/>
<evidence type="ECO:0000313" key="3">
    <source>
        <dbReference type="Proteomes" id="UP000541610"/>
    </source>
</evidence>
<dbReference type="Proteomes" id="UP000541610">
    <property type="component" value="Unassembled WGS sequence"/>
</dbReference>
<evidence type="ECO:0000256" key="1">
    <source>
        <dbReference type="SAM" id="MobiDB-lite"/>
    </source>
</evidence>
<feature type="non-terminal residue" evidence="2">
    <location>
        <position position="782"/>
    </location>
</feature>
<dbReference type="AlphaFoldDB" id="A0A7J6NS07"/>
<feature type="region of interest" description="Disordered" evidence="1">
    <location>
        <begin position="720"/>
        <end position="782"/>
    </location>
</feature>
<sequence length="782" mass="84734">WNLERALQACPNPARPNQGVVRAVQQLRCISTDEEIASSVVAEASSIVATALSVSLPLVSLKAVIQACIEQPSQLQEGVLVALAAHALPRLDKEDLVVVAADAELVDRTLNAPILGAAVKELRRDGSKKLHSGLTCEEAAAEIVKEISDGPWDADLTEAVINSGGFLSSAREDGIIEKLVDSAYQHESIDLAVRVAENTAMTTRVWWAFVGQLVERYRSADKTADLLSFVTKSKAVVIRQLRALRSSAALPVLETFVSLDDSVLVNACGDAVVRMSRALHNAATKRTIHWYTTSQTRYQHFQRWLQSGLGRQLGKLKASQIKAFLSSVAGKPGGHLVLDALAQSLMRPSLSPAAAEGIARRLVDCQAEVSDEKWRSLVVVLPAETLSRLAVFTAGTTGQQQRCAAVVDRMQQILEGPGGDNLKDRYTAAVAQLAARGLPCDHWKNLVAEDSALAQVVGLSGEVSLARAQGGYPCEDLEGPLIAELNLEVDLEVAGQEWLVDFPPVLPCRDLYDAECSLVELMGAYDAHKLWFARRCQVAASMATSLESAKATVIATTTKKSPAGEAFEICVRLDVDYSTAVVELLGASFEAEGNVAVWWSTFTRLIDCCATVEGNLKIFSEVLDKILPSGDTQCPFQAFEKLALEALIPLCRLLDHLVRLNRLENAHSTRIVRMSRCLHDKIDSILRMDGPPSHRAPKLARDTMNLRFSLRTLANTVRKLKNTGGSTEVQNDEADRPTPSVDSLYPSQAPSSIDGRASAIRPFPAAKRSRLSHVPTPCTGGR</sequence>
<accession>A0A7J6NS07</accession>
<gene>
    <name evidence="2" type="ORF">FOZ60_005355</name>
</gene>
<comment type="caution">
    <text evidence="2">The sequence shown here is derived from an EMBL/GenBank/DDBJ whole genome shotgun (WGS) entry which is preliminary data.</text>
</comment>
<reference evidence="2 3" key="1">
    <citation type="submission" date="2020-04" db="EMBL/GenBank/DDBJ databases">
        <title>Perkinsus olseni comparative genomics.</title>
        <authorList>
            <person name="Bogema D.R."/>
        </authorList>
    </citation>
    <scope>NUCLEOTIDE SEQUENCE [LARGE SCALE GENOMIC DNA]</scope>
    <source>
        <strain evidence="2">00978-12</strain>
    </source>
</reference>
<evidence type="ECO:0000313" key="2">
    <source>
        <dbReference type="EMBL" id="KAF4686386.1"/>
    </source>
</evidence>
<name>A0A7J6NS07_PEROL</name>
<dbReference type="EMBL" id="JABANP010000224">
    <property type="protein sequence ID" value="KAF4686386.1"/>
    <property type="molecule type" value="Genomic_DNA"/>
</dbReference>
<protein>
    <submittedName>
        <fullName evidence="2">Uncharacterized protein</fullName>
    </submittedName>
</protein>
<organism evidence="2 3">
    <name type="scientific">Perkinsus olseni</name>
    <name type="common">Perkinsus atlanticus</name>
    <dbReference type="NCBI Taxonomy" id="32597"/>
    <lineage>
        <taxon>Eukaryota</taxon>
        <taxon>Sar</taxon>
        <taxon>Alveolata</taxon>
        <taxon>Perkinsozoa</taxon>
        <taxon>Perkinsea</taxon>
        <taxon>Perkinsida</taxon>
        <taxon>Perkinsidae</taxon>
        <taxon>Perkinsus</taxon>
    </lineage>
</organism>